<reference evidence="1" key="1">
    <citation type="submission" date="2024-09" db="EMBL/GenBank/DDBJ databases">
        <title>Black Yeasts Isolated from many extreme environments.</title>
        <authorList>
            <person name="Coleine C."/>
            <person name="Stajich J.E."/>
            <person name="Selbmann L."/>
        </authorList>
    </citation>
    <scope>NUCLEOTIDE SEQUENCE</scope>
    <source>
        <strain evidence="1">CCFEE 5737</strain>
    </source>
</reference>
<accession>A0ACC3DN65</accession>
<evidence type="ECO:0000313" key="1">
    <source>
        <dbReference type="EMBL" id="KAK3077948.1"/>
    </source>
</evidence>
<keyword evidence="2" id="KW-1185">Reference proteome</keyword>
<feature type="non-terminal residue" evidence="1">
    <location>
        <position position="1"/>
    </location>
</feature>
<evidence type="ECO:0000313" key="2">
    <source>
        <dbReference type="Proteomes" id="UP001186974"/>
    </source>
</evidence>
<dbReference type="EMBL" id="JAWDJW010002345">
    <property type="protein sequence ID" value="KAK3077948.1"/>
    <property type="molecule type" value="Genomic_DNA"/>
</dbReference>
<name>A0ACC3DN65_9PEZI</name>
<dbReference type="Proteomes" id="UP001186974">
    <property type="component" value="Unassembled WGS sequence"/>
</dbReference>
<organism evidence="1 2">
    <name type="scientific">Coniosporium uncinatum</name>
    <dbReference type="NCBI Taxonomy" id="93489"/>
    <lineage>
        <taxon>Eukaryota</taxon>
        <taxon>Fungi</taxon>
        <taxon>Dikarya</taxon>
        <taxon>Ascomycota</taxon>
        <taxon>Pezizomycotina</taxon>
        <taxon>Dothideomycetes</taxon>
        <taxon>Dothideomycetes incertae sedis</taxon>
        <taxon>Coniosporium</taxon>
    </lineage>
</organism>
<gene>
    <name evidence="1" type="ORF">LTS18_008831</name>
</gene>
<feature type="non-terminal residue" evidence="1">
    <location>
        <position position="135"/>
    </location>
</feature>
<sequence length="135" mass="15617">EARLTQAERRKRTISAEIDWTATPKHTLKQSELDDAFRRYRQSGWDVLWFAPYYFSAVQRPGPEDVDTDNDNAQFDSSATFEANSDLLVSRITNAIRRLSNLHDISVTAFDAEDDGHPFWLAYKNDIGHAPRDWK</sequence>
<comment type="caution">
    <text evidence="1">The sequence shown here is derived from an EMBL/GenBank/DDBJ whole genome shotgun (WGS) entry which is preliminary data.</text>
</comment>
<proteinExistence type="predicted"/>
<protein>
    <submittedName>
        <fullName evidence="1">Uncharacterized protein</fullName>
    </submittedName>
</protein>